<dbReference type="RefSeq" id="WP_016421636.1">
    <property type="nucleotide sequence ID" value="NZ_CP066023.1"/>
</dbReference>
<organism evidence="2 5">
    <name type="scientific">Corynebacterium amycolatum</name>
    <dbReference type="NCBI Taxonomy" id="43765"/>
    <lineage>
        <taxon>Bacteria</taxon>
        <taxon>Bacillati</taxon>
        <taxon>Actinomycetota</taxon>
        <taxon>Actinomycetes</taxon>
        <taxon>Mycobacteriales</taxon>
        <taxon>Corynebacteriaceae</taxon>
        <taxon>Corynebacterium</taxon>
    </lineage>
</organism>
<feature type="transmembrane region" description="Helical" evidence="1">
    <location>
        <begin position="90"/>
        <end position="110"/>
    </location>
</feature>
<feature type="transmembrane region" description="Helical" evidence="1">
    <location>
        <begin position="64"/>
        <end position="84"/>
    </location>
</feature>
<evidence type="ECO:0000313" key="3">
    <source>
        <dbReference type="EMBL" id="QQB83138.1"/>
    </source>
</evidence>
<keyword evidence="1" id="KW-0472">Membrane</keyword>
<reference evidence="2" key="3">
    <citation type="submission" date="2024-05" db="EMBL/GenBank/DDBJ databases">
        <authorList>
            <person name="Wolfe A."/>
        </authorList>
    </citation>
    <scope>NUCLEOTIDE SEQUENCE</scope>
    <source>
        <strain evidence="2">UMB1064</strain>
    </source>
</reference>
<dbReference type="InterPro" id="IPR021414">
    <property type="entry name" value="DUF3054"/>
</dbReference>
<dbReference type="Proteomes" id="UP001223646">
    <property type="component" value="Unassembled WGS sequence"/>
</dbReference>
<name>A0AAW9SZ25_CORAY</name>
<reference evidence="3 4" key="1">
    <citation type="submission" date="2020-12" db="EMBL/GenBank/DDBJ databases">
        <title>FDA dAtabase for Regulatory Grade micrObial Sequences (FDA-ARGOS): Supporting development and validation of Infectious Disease Dx tests.</title>
        <authorList>
            <person name="Sproer C."/>
            <person name="Gronow S."/>
            <person name="Severitt S."/>
            <person name="Schroder I."/>
            <person name="Tallon L."/>
            <person name="Sadzewicz L."/>
            <person name="Zhao X."/>
            <person name="Boylan J."/>
            <person name="Ott S."/>
            <person name="Bowen H."/>
            <person name="Vavikolanu K."/>
            <person name="Mehta A."/>
            <person name="Aluvathingal J."/>
            <person name="Nadendla S."/>
            <person name="Lowell S."/>
            <person name="Myers T."/>
            <person name="Yan Y."/>
            <person name="Sichtig H."/>
        </authorList>
    </citation>
    <scope>NUCLEOTIDE SEQUENCE [LARGE SCALE GENOMIC DNA]</scope>
    <source>
        <strain evidence="3 4">FDAARGOS_991</strain>
    </source>
</reference>
<sequence length="123" mass="13404">MNTRVSTFLIDILAIFIFAVLARLAHNTPEDPFTFINILDTWWPFAFGVLLGTALIKNEPNPRAVSSGAIVWLGTVVVGLAVWATRNSAVPHWSFILVASVMSALLLLGWRAASNAVARKSLD</sequence>
<keyword evidence="1" id="KW-0812">Transmembrane</keyword>
<gene>
    <name evidence="3" type="ORF">I6H48_02555</name>
    <name evidence="2" type="ORF">QP460_007235</name>
</gene>
<protein>
    <submittedName>
        <fullName evidence="2">DUF3054 domain-containing protein</fullName>
    </submittedName>
</protein>
<dbReference type="AlphaFoldDB" id="A0AAW9SZ25"/>
<evidence type="ECO:0000256" key="1">
    <source>
        <dbReference type="SAM" id="Phobius"/>
    </source>
</evidence>
<evidence type="ECO:0000313" key="2">
    <source>
        <dbReference type="EMBL" id="MEO3717376.1"/>
    </source>
</evidence>
<proteinExistence type="predicted"/>
<dbReference type="EMBL" id="JASOOY020000027">
    <property type="protein sequence ID" value="MEO3717376.1"/>
    <property type="molecule type" value="Genomic_DNA"/>
</dbReference>
<feature type="transmembrane region" description="Helical" evidence="1">
    <location>
        <begin position="32"/>
        <end position="52"/>
    </location>
</feature>
<evidence type="ECO:0000313" key="5">
    <source>
        <dbReference type="Proteomes" id="UP001223646"/>
    </source>
</evidence>
<accession>A0AAW9SZ25</accession>
<keyword evidence="4" id="KW-1185">Reference proteome</keyword>
<evidence type="ECO:0000313" key="4">
    <source>
        <dbReference type="Proteomes" id="UP000595198"/>
    </source>
</evidence>
<keyword evidence="1" id="KW-1133">Transmembrane helix</keyword>
<feature type="transmembrane region" description="Helical" evidence="1">
    <location>
        <begin position="7"/>
        <end position="26"/>
    </location>
</feature>
<dbReference type="Proteomes" id="UP000595198">
    <property type="component" value="Chromosome"/>
</dbReference>
<dbReference type="EMBL" id="CP066023">
    <property type="protein sequence ID" value="QQB83138.1"/>
    <property type="molecule type" value="Genomic_DNA"/>
</dbReference>
<reference evidence="2" key="2">
    <citation type="submission" date="2023-05" db="EMBL/GenBank/DDBJ databases">
        <authorList>
            <person name="Du J."/>
        </authorList>
    </citation>
    <scope>NUCLEOTIDE SEQUENCE</scope>
    <source>
        <strain evidence="2">UMB1064</strain>
    </source>
</reference>
<dbReference type="Pfam" id="PF11255">
    <property type="entry name" value="DUF3054"/>
    <property type="match status" value="1"/>
</dbReference>